<proteinExistence type="predicted"/>
<feature type="compositionally biased region" description="Polar residues" evidence="1">
    <location>
        <begin position="8"/>
        <end position="17"/>
    </location>
</feature>
<protein>
    <submittedName>
        <fullName evidence="3">Uncharacterized protein</fullName>
    </submittedName>
</protein>
<evidence type="ECO:0000256" key="1">
    <source>
        <dbReference type="SAM" id="MobiDB-lite"/>
    </source>
</evidence>
<organism evidence="3 4">
    <name type="scientific">Hujiaoplasma nucleasis</name>
    <dbReference type="NCBI Taxonomy" id="2725268"/>
    <lineage>
        <taxon>Bacteria</taxon>
        <taxon>Bacillati</taxon>
        <taxon>Mycoplasmatota</taxon>
        <taxon>Mollicutes</taxon>
        <taxon>Candidatus Izemoplasmatales</taxon>
        <taxon>Hujiaoplasmataceae</taxon>
        <taxon>Hujiaoplasma</taxon>
    </lineage>
</organism>
<keyword evidence="2" id="KW-0812">Transmembrane</keyword>
<keyword evidence="2" id="KW-1133">Transmembrane helix</keyword>
<dbReference type="EMBL" id="CP051151">
    <property type="protein sequence ID" value="QLY40903.1"/>
    <property type="molecule type" value="Genomic_DNA"/>
</dbReference>
<dbReference type="RefSeq" id="WP_312031757.1">
    <property type="nucleotide sequence ID" value="NZ_CP051151.1"/>
</dbReference>
<evidence type="ECO:0000313" key="3">
    <source>
        <dbReference type="EMBL" id="QLY40903.1"/>
    </source>
</evidence>
<sequence length="72" mass="8435">MALDDNKGTTYNQTRISNSDRHHSTRYNAIDKGQDEDLKRFEAMNRRNWISVITFIGIIVAIILFFIIKSFL</sequence>
<gene>
    <name evidence="3" type="ORF">HF295_08555</name>
</gene>
<feature type="region of interest" description="Disordered" evidence="1">
    <location>
        <begin position="1"/>
        <end position="26"/>
    </location>
</feature>
<accession>A0A7L6N401</accession>
<feature type="transmembrane region" description="Helical" evidence="2">
    <location>
        <begin position="49"/>
        <end position="68"/>
    </location>
</feature>
<keyword evidence="2" id="KW-0472">Membrane</keyword>
<keyword evidence="4" id="KW-1185">Reference proteome</keyword>
<reference evidence="3 4" key="1">
    <citation type="submission" date="2020-04" db="EMBL/GenBank/DDBJ databases">
        <authorList>
            <person name="Zheng R.K."/>
            <person name="Sun C.M."/>
        </authorList>
    </citation>
    <scope>NUCLEOTIDE SEQUENCE [LARGE SCALE GENOMIC DNA]</scope>
    <source>
        <strain evidence="4">zrk29</strain>
    </source>
</reference>
<dbReference type="KEGG" id="tbk:HF295_08555"/>
<name>A0A7L6N401_9MOLU</name>
<dbReference type="Proteomes" id="UP000512167">
    <property type="component" value="Chromosome"/>
</dbReference>
<dbReference type="AlphaFoldDB" id="A0A7L6N401"/>
<evidence type="ECO:0000256" key="2">
    <source>
        <dbReference type="SAM" id="Phobius"/>
    </source>
</evidence>
<evidence type="ECO:0000313" key="4">
    <source>
        <dbReference type="Proteomes" id="UP000512167"/>
    </source>
</evidence>